<protein>
    <recommendedName>
        <fullName evidence="2">Low molecular weight protein antigen 6 PH domain-containing protein</fullName>
    </recommendedName>
</protein>
<sequence>MSEQDGVIAVWRASSHGLLVGYALALLPAVGAVVRWLALAVRPDLENLASAAVMTAIALAFGLFSWWTVLRVRLELGAEVILMVNPWGTQRLPWSQVRGVTLGGWGAEFHTLDGFKFTASALGNFGERGRRQDERFAGLQRLVESRLADRHRF</sequence>
<evidence type="ECO:0000313" key="4">
    <source>
        <dbReference type="Proteomes" id="UP001501777"/>
    </source>
</evidence>
<feature type="domain" description="Low molecular weight protein antigen 6 PH" evidence="2">
    <location>
        <begin position="71"/>
        <end position="114"/>
    </location>
</feature>
<evidence type="ECO:0000259" key="2">
    <source>
        <dbReference type="Pfam" id="PF10756"/>
    </source>
</evidence>
<dbReference type="InterPro" id="IPR019692">
    <property type="entry name" value="CFP-6_PH"/>
</dbReference>
<keyword evidence="1" id="KW-0812">Transmembrane</keyword>
<keyword evidence="1" id="KW-0472">Membrane</keyword>
<reference evidence="4" key="1">
    <citation type="journal article" date="2019" name="Int. J. Syst. Evol. Microbiol.">
        <title>The Global Catalogue of Microorganisms (GCM) 10K type strain sequencing project: providing services to taxonomists for standard genome sequencing and annotation.</title>
        <authorList>
            <consortium name="The Broad Institute Genomics Platform"/>
            <consortium name="The Broad Institute Genome Sequencing Center for Infectious Disease"/>
            <person name="Wu L."/>
            <person name="Ma J."/>
        </authorList>
    </citation>
    <scope>NUCLEOTIDE SEQUENCE [LARGE SCALE GENOMIC DNA]</scope>
    <source>
        <strain evidence="4">JCM 4395</strain>
    </source>
</reference>
<proteinExistence type="predicted"/>
<comment type="caution">
    <text evidence="3">The sequence shown here is derived from an EMBL/GenBank/DDBJ whole genome shotgun (WGS) entry which is preliminary data.</text>
</comment>
<evidence type="ECO:0000313" key="3">
    <source>
        <dbReference type="EMBL" id="GAA2500482.1"/>
    </source>
</evidence>
<dbReference type="EMBL" id="BAAASG010000011">
    <property type="protein sequence ID" value="GAA2500482.1"/>
    <property type="molecule type" value="Genomic_DNA"/>
</dbReference>
<dbReference type="Pfam" id="PF10756">
    <property type="entry name" value="bPH_6"/>
    <property type="match status" value="1"/>
</dbReference>
<dbReference type="Proteomes" id="UP001501777">
    <property type="component" value="Unassembled WGS sequence"/>
</dbReference>
<feature type="transmembrane region" description="Helical" evidence="1">
    <location>
        <begin position="20"/>
        <end position="41"/>
    </location>
</feature>
<feature type="transmembrane region" description="Helical" evidence="1">
    <location>
        <begin position="48"/>
        <end position="67"/>
    </location>
</feature>
<keyword evidence="1" id="KW-1133">Transmembrane helix</keyword>
<gene>
    <name evidence="3" type="ORF">GCM10010276_48310</name>
</gene>
<organism evidence="3 4">
    <name type="scientific">Streptomyces longisporus</name>
    <dbReference type="NCBI Taxonomy" id="1948"/>
    <lineage>
        <taxon>Bacteria</taxon>
        <taxon>Bacillati</taxon>
        <taxon>Actinomycetota</taxon>
        <taxon>Actinomycetes</taxon>
        <taxon>Kitasatosporales</taxon>
        <taxon>Streptomycetaceae</taxon>
        <taxon>Streptomyces</taxon>
    </lineage>
</organism>
<accession>A0ABP5ZNK2</accession>
<dbReference type="RefSeq" id="WP_344402596.1">
    <property type="nucleotide sequence ID" value="NZ_BAAASG010000011.1"/>
</dbReference>
<name>A0ABP5ZNK2_STRLO</name>
<evidence type="ECO:0000256" key="1">
    <source>
        <dbReference type="SAM" id="Phobius"/>
    </source>
</evidence>
<keyword evidence="4" id="KW-1185">Reference proteome</keyword>